<comment type="caution">
    <text evidence="1">The sequence shown here is derived from an EMBL/GenBank/DDBJ whole genome shotgun (WGS) entry which is preliminary data.</text>
</comment>
<sequence length="180" mass="20249">MSSPEYHTLFSVNIIPIVRGKITIETTPLENLLATSNLVLRQVWNRTVADVVAQYTGLTVPQLGCLYGWDQVFLNFINTATWSDVNAFRLCSEYEKLTLHRILVQLSTAPAVNCFGTISLSSSTYDVRESDAIVVIFVQLLGHVDDVIQVSLSVTPVYTGYQCNIPSWRNWTETSNYQHT</sequence>
<dbReference type="EMBL" id="CACRXK020027437">
    <property type="protein sequence ID" value="CAB4040900.1"/>
    <property type="molecule type" value="Genomic_DNA"/>
</dbReference>
<gene>
    <name evidence="1" type="ORF">PACLA_8A035047</name>
</gene>
<proteinExistence type="predicted"/>
<name>A0A6S7KFP7_PARCT</name>
<accession>A0A6S7KFP7</accession>
<reference evidence="1" key="1">
    <citation type="submission" date="2020-04" db="EMBL/GenBank/DDBJ databases">
        <authorList>
            <person name="Alioto T."/>
            <person name="Alioto T."/>
            <person name="Gomez Garrido J."/>
        </authorList>
    </citation>
    <scope>NUCLEOTIDE SEQUENCE</scope>
    <source>
        <strain evidence="1">A484AB</strain>
    </source>
</reference>
<dbReference type="AlphaFoldDB" id="A0A6S7KFP7"/>
<dbReference type="Proteomes" id="UP001152795">
    <property type="component" value="Unassembled WGS sequence"/>
</dbReference>
<evidence type="ECO:0000313" key="1">
    <source>
        <dbReference type="EMBL" id="CAB4040900.1"/>
    </source>
</evidence>
<evidence type="ECO:0000313" key="2">
    <source>
        <dbReference type="Proteomes" id="UP001152795"/>
    </source>
</evidence>
<protein>
    <submittedName>
        <fullName evidence="1">Uncharacterized protein</fullName>
    </submittedName>
</protein>
<keyword evidence="2" id="KW-1185">Reference proteome</keyword>
<organism evidence="1 2">
    <name type="scientific">Paramuricea clavata</name>
    <name type="common">Red gorgonian</name>
    <name type="synonym">Violescent sea-whip</name>
    <dbReference type="NCBI Taxonomy" id="317549"/>
    <lineage>
        <taxon>Eukaryota</taxon>
        <taxon>Metazoa</taxon>
        <taxon>Cnidaria</taxon>
        <taxon>Anthozoa</taxon>
        <taxon>Octocorallia</taxon>
        <taxon>Malacalcyonacea</taxon>
        <taxon>Plexauridae</taxon>
        <taxon>Paramuricea</taxon>
    </lineage>
</organism>